<organism evidence="5 6">
    <name type="scientific">Pseudomonas mandelii PD30</name>
    <dbReference type="NCBI Taxonomy" id="1419583"/>
    <lineage>
        <taxon>Bacteria</taxon>
        <taxon>Pseudomonadati</taxon>
        <taxon>Pseudomonadota</taxon>
        <taxon>Gammaproteobacteria</taxon>
        <taxon>Pseudomonadales</taxon>
        <taxon>Pseudomonadaceae</taxon>
        <taxon>Pseudomonas</taxon>
    </lineage>
</organism>
<dbReference type="SUPFAM" id="SSF53474">
    <property type="entry name" value="alpha/beta-Hydrolases"/>
    <property type="match status" value="1"/>
</dbReference>
<evidence type="ECO:0000313" key="6">
    <source>
        <dbReference type="Proteomes" id="UP000026739"/>
    </source>
</evidence>
<proteinExistence type="predicted"/>
<dbReference type="Proteomes" id="UP000026739">
    <property type="component" value="Unassembled WGS sequence"/>
</dbReference>
<dbReference type="InterPro" id="IPR029058">
    <property type="entry name" value="AB_hydrolase_fold"/>
</dbReference>
<name>A0A059KUL7_9PSED</name>
<dbReference type="Gene3D" id="3.40.50.1820">
    <property type="entry name" value="alpha/beta hydrolase"/>
    <property type="match status" value="1"/>
</dbReference>
<accession>A0A059KUL7</accession>
<evidence type="ECO:0000256" key="1">
    <source>
        <dbReference type="ARBA" id="ARBA00004240"/>
    </source>
</evidence>
<keyword evidence="4" id="KW-0472">Membrane</keyword>
<sequence>MLVHGLGGSPNETWGKFPVLLEQDADLDFGTVLYGYQSPHLFLQFWQRAPSLANIANGLLTDITARCDLEKDEIILAGHSLGGLVIKKMLLIMKDKQINHKIKKVCFFDVPHDGSGYANAGKYLSFRNRHLKSLCRDSNELDDLNDQWVNSGLGNSIEIISIIAANDDIVSSLSSKSIFRGSKVETINDVNHRSIVKPESTNSTSYIVFKKFILERSTVAQYKNAASRDLNDWKSIERNHGYHYVSDEKRSSDLSALIAGLELNRVAIRLTGASGLGKTRLLLEAIDNSSIIDDSCVLVFDAPGYETSIRESVRRMVEDNTYGLVIIENCSSELHDQLAKEVNKTECQLKLVTVGYSNDHVENSVQIQLSTLSDAAIKQVLTPILVGMSDIDVERVARFAQGYPLMATLIAEQYQKQGRLLGSIESNSVIRKLIDGDGGVSDAEKELLSACSLFDVFGTAEGIAGEEARFIAEDVAGSNLKTFDRTMTIFTRRQIINRAGRYARVVPKPLALTLAAEWWNETSYDRQKQLIDNLPDSLMHSFCTQAAYLDSQPSVQRFSDKLFGGGSPFLQAEVLLTERGSKLFRAFVEVNPESTSHALYNVLFSMNREDLQNIGGDTRRNFVWALEKLCFHSEHFEKSSWCMMLLGSAENETWSNNATGMFSQLFRVELSGTQTKPSIRFDLLKRAIACDRVEIDMVVLEALNQAINTYGGTRTIGAEYQGTKAPLEEWRPKVWQDIFDFWQEAFNLLLVMIDREGKQKEKALSIIGHSIRGFVARNRIEMLDSAIKHVVLRNGRYWPEALDSIKNTFTYDSKSLTKESEAALNSWLELLSPKNSELPEKLKILVTNPPWEHKPGEDGRYIDVASENAKELAKEIAPNIESLLPHLSVLLRGEQKQAYSFGYQLAHELTNTDEIIDFSLQSLTSISQPNPTFILGLFRGVFERSQEQWQKNIDQLLADESLTHLYPDFIRTGAINKHHLRILFELIRDNVIPPDSINVLSYGSVTADIPSDDMADFCMQLISLGERSSWPALNVMYMYCFGNEGAIQHLRAPLKRLITTVPLDKDQKSNSMDAHHWNDFALKILKEPDEAFAVSLTNQLITACKRGFNHGDIWNYTKPLLIDLMRNYSNVLWPIFGEAIVQSEGMERYWLQQLLDRENGSAVLLPSVLSAVPVKSVVDWCSAQPEIGPVFVASCLNVLEPVEGESRPTKLFLALLEQFGDNPGVGSTLTANMMSRSWTGSLVPYLISDKESLSPLLEHPISNVRNWTRDYISYVDRRIEDETNRDKERDIGLF</sequence>
<dbReference type="PANTHER" id="PTHR48182">
    <property type="entry name" value="PROTEIN SERAC1"/>
    <property type="match status" value="1"/>
</dbReference>
<comment type="subcellular location">
    <subcellularLocation>
        <location evidence="1">Endoplasmic reticulum</location>
    </subcellularLocation>
    <subcellularLocation>
        <location evidence="2">Membrane</location>
    </subcellularLocation>
</comment>
<reference evidence="5 6" key="1">
    <citation type="submission" date="2013-12" db="EMBL/GenBank/DDBJ databases">
        <authorList>
            <person name="Formusa P.A."/>
            <person name="Habash M."/>
            <person name="Lee H."/>
            <person name="Trevors J.T."/>
        </authorList>
    </citation>
    <scope>NUCLEOTIDE SEQUENCE [LARGE SCALE GENOMIC DNA]</scope>
    <source>
        <strain evidence="5 6">PD30</strain>
    </source>
</reference>
<evidence type="ECO:0000256" key="4">
    <source>
        <dbReference type="ARBA" id="ARBA00023136"/>
    </source>
</evidence>
<dbReference type="InterPro" id="IPR052374">
    <property type="entry name" value="SERAC1"/>
</dbReference>
<comment type="caution">
    <text evidence="5">The sequence shown here is derived from an EMBL/GenBank/DDBJ whole genome shotgun (WGS) entry which is preliminary data.</text>
</comment>
<dbReference type="GO" id="GO:0016020">
    <property type="term" value="C:membrane"/>
    <property type="evidence" value="ECO:0007669"/>
    <property type="project" value="UniProtKB-SubCell"/>
</dbReference>
<evidence type="ECO:0000313" key="5">
    <source>
        <dbReference type="EMBL" id="KDD65752.1"/>
    </source>
</evidence>
<evidence type="ECO:0008006" key="7">
    <source>
        <dbReference type="Google" id="ProtNLM"/>
    </source>
</evidence>
<evidence type="ECO:0000256" key="3">
    <source>
        <dbReference type="ARBA" id="ARBA00022824"/>
    </source>
</evidence>
<keyword evidence="3" id="KW-0256">Endoplasmic reticulum</keyword>
<dbReference type="EMBL" id="AZQQ01000106">
    <property type="protein sequence ID" value="KDD65752.1"/>
    <property type="molecule type" value="Genomic_DNA"/>
</dbReference>
<dbReference type="PANTHER" id="PTHR48182:SF2">
    <property type="entry name" value="PROTEIN SERAC1"/>
    <property type="match status" value="1"/>
</dbReference>
<gene>
    <name evidence="5" type="ORF">V466_27525</name>
</gene>
<dbReference type="eggNOG" id="COG1075">
    <property type="taxonomic scope" value="Bacteria"/>
</dbReference>
<protein>
    <recommendedName>
        <fullName evidence="7">DUF676 domain-containing protein</fullName>
    </recommendedName>
</protein>
<evidence type="ECO:0000256" key="2">
    <source>
        <dbReference type="ARBA" id="ARBA00004370"/>
    </source>
</evidence>